<keyword evidence="3" id="KW-0645">Protease</keyword>
<sequence>MAISLHTAMPPVNPIVMSKIACRSKRFVLLAFLAASQLGVSAHAADIFVTTNADSGAGSLREAITNASSGDRIVFSTPGSSTIQLLSDLPNIPGDVSFGVATGTTVAIDRNGNGPLTFTGSLVDLTQLNINTGGVASLDTDISTSSDTRVFGNGTVTGNMMTAGTLAPGATSTAGSLGTLNVTGNLDASNAKVQVDISDIGATQEADLIDISGTTTITNASLIPNFVGSQYKIGDSFNVLRSGSPVTGTFTNEAEVYALPNRPFLEAAMTASASRDQFGFIVQDNNTSFTTVVSGSNQTSAAVLLDDLRTVSPTPTAVTTLRNGSADQVAMAVNQLSGSIYPSLIGAEINHIQNNLESVRDRVVLQTDLDRSQCQITPWVRGYGITGEVDQDDLQTPGYRHQVGGLELGGGVASPNGLAVHTFAHLAWGDLETRGVDQHADIDSYRMGGSVEYLAQHIYLVAAGGAGTQDYEVRRSLSALDGSDFAESRFDGSSQFGYFEIGTLFSHAATLWSPYLALHSTRVELDAIRETGDDDFALTNDGGSGESLRSVLGMSLNQSAPTPLGIATTRLRFGWMHEYLDESETFVSQVANGGTATGSLEDRGVMAGDDWVILRAQVDMGVLLGGQFTVAYQGQANSDSSFNSLLAGTRWIF</sequence>
<protein>
    <submittedName>
        <fullName evidence="3">Extracellular serine protease</fullName>
    </submittedName>
</protein>
<dbReference type="Proteomes" id="UP001416858">
    <property type="component" value="Unassembled WGS sequence"/>
</dbReference>
<proteinExistence type="predicted"/>
<dbReference type="InterPro" id="IPR036709">
    <property type="entry name" value="Autotransporte_beta_dom_sf"/>
</dbReference>
<keyword evidence="3" id="KW-0378">Hydrolase</keyword>
<evidence type="ECO:0000259" key="2">
    <source>
        <dbReference type="PROSITE" id="PS51208"/>
    </source>
</evidence>
<gene>
    <name evidence="3" type="ORF">Rcae01_03217</name>
</gene>
<organism evidence="3 4">
    <name type="scientific">Novipirellula caenicola</name>
    <dbReference type="NCBI Taxonomy" id="1536901"/>
    <lineage>
        <taxon>Bacteria</taxon>
        <taxon>Pseudomonadati</taxon>
        <taxon>Planctomycetota</taxon>
        <taxon>Planctomycetia</taxon>
        <taxon>Pirellulales</taxon>
        <taxon>Pirellulaceae</taxon>
        <taxon>Novipirellula</taxon>
    </lineage>
</organism>
<name>A0ABP9VT15_9BACT</name>
<dbReference type="SMART" id="SM00869">
    <property type="entry name" value="Autotransporter"/>
    <property type="match status" value="1"/>
</dbReference>
<feature type="signal peptide" evidence="1">
    <location>
        <begin position="1"/>
        <end position="44"/>
    </location>
</feature>
<reference evidence="3 4" key="1">
    <citation type="submission" date="2024-02" db="EMBL/GenBank/DDBJ databases">
        <title>Rhodopirellula caenicola NBRC 110016.</title>
        <authorList>
            <person name="Ichikawa N."/>
            <person name="Katano-Makiyama Y."/>
            <person name="Hidaka K."/>
        </authorList>
    </citation>
    <scope>NUCLEOTIDE SEQUENCE [LARGE SCALE GENOMIC DNA]</scope>
    <source>
        <strain evidence="3 4">NBRC 110016</strain>
    </source>
</reference>
<keyword evidence="1" id="KW-0732">Signal</keyword>
<accession>A0ABP9VT15</accession>
<dbReference type="GO" id="GO:0008233">
    <property type="term" value="F:peptidase activity"/>
    <property type="evidence" value="ECO:0007669"/>
    <property type="project" value="UniProtKB-KW"/>
</dbReference>
<evidence type="ECO:0000313" key="4">
    <source>
        <dbReference type="Proteomes" id="UP001416858"/>
    </source>
</evidence>
<evidence type="ECO:0000256" key="1">
    <source>
        <dbReference type="SAM" id="SignalP"/>
    </source>
</evidence>
<dbReference type="Pfam" id="PF03797">
    <property type="entry name" value="Autotransporter"/>
    <property type="match status" value="1"/>
</dbReference>
<dbReference type="SUPFAM" id="SSF103515">
    <property type="entry name" value="Autotransporter"/>
    <property type="match status" value="1"/>
</dbReference>
<dbReference type="PROSITE" id="PS51208">
    <property type="entry name" value="AUTOTRANSPORTER"/>
    <property type="match status" value="1"/>
</dbReference>
<comment type="caution">
    <text evidence="3">The sequence shown here is derived from an EMBL/GenBank/DDBJ whole genome shotgun (WGS) entry which is preliminary data.</text>
</comment>
<keyword evidence="4" id="KW-1185">Reference proteome</keyword>
<feature type="chain" id="PRO_5045039161" evidence="1">
    <location>
        <begin position="45"/>
        <end position="653"/>
    </location>
</feature>
<dbReference type="Gene3D" id="2.40.128.130">
    <property type="entry name" value="Autotransporter beta-domain"/>
    <property type="match status" value="1"/>
</dbReference>
<feature type="domain" description="Autotransporter" evidence="2">
    <location>
        <begin position="371"/>
        <end position="653"/>
    </location>
</feature>
<dbReference type="EMBL" id="BAABRO010000006">
    <property type="protein sequence ID" value="GAA5507760.1"/>
    <property type="molecule type" value="Genomic_DNA"/>
</dbReference>
<dbReference type="GO" id="GO:0006508">
    <property type="term" value="P:proteolysis"/>
    <property type="evidence" value="ECO:0007669"/>
    <property type="project" value="UniProtKB-KW"/>
</dbReference>
<evidence type="ECO:0000313" key="3">
    <source>
        <dbReference type="EMBL" id="GAA5507760.1"/>
    </source>
</evidence>
<dbReference type="InterPro" id="IPR005546">
    <property type="entry name" value="Autotransporte_beta"/>
</dbReference>